<dbReference type="EMBL" id="GL890971">
    <property type="protein sequence ID" value="EGJ29013.1"/>
    <property type="molecule type" value="Genomic_DNA"/>
</dbReference>
<reference evidence="2" key="1">
    <citation type="journal article" date="2011" name="Proc. Natl. Acad. Sci. U.S.A.">
        <title>Genomic insights into the physiology and ecology of the marine filamentous cyanobacterium Lyngbya majuscula.</title>
        <authorList>
            <person name="Jones A.C."/>
            <person name="Monroe E.A."/>
            <person name="Podell S."/>
            <person name="Hess W.R."/>
            <person name="Klages S."/>
            <person name="Esquenazi E."/>
            <person name="Niessen S."/>
            <person name="Hoover H."/>
            <person name="Rothmann M."/>
            <person name="Lasken R.S."/>
            <person name="Yates J.R.III."/>
            <person name="Reinhardt R."/>
            <person name="Kube M."/>
            <person name="Burkart M.D."/>
            <person name="Allen E.E."/>
            <person name="Dorrestein P.C."/>
            <person name="Gerwick W.H."/>
            <person name="Gerwick L."/>
        </authorList>
    </citation>
    <scope>NUCLEOTIDE SEQUENCE [LARGE SCALE GENOMIC DNA]</scope>
    <source>
        <strain evidence="2">3L</strain>
    </source>
</reference>
<dbReference type="AlphaFoldDB" id="F4Y319"/>
<evidence type="ECO:0000313" key="2">
    <source>
        <dbReference type="Proteomes" id="UP000003959"/>
    </source>
</evidence>
<dbReference type="OrthoDB" id="491070at2"/>
<protein>
    <submittedName>
        <fullName evidence="1">Uncharacterized protein</fullName>
    </submittedName>
</protein>
<organism evidence="1 2">
    <name type="scientific">Moorena producens 3L</name>
    <dbReference type="NCBI Taxonomy" id="489825"/>
    <lineage>
        <taxon>Bacteria</taxon>
        <taxon>Bacillati</taxon>
        <taxon>Cyanobacteriota</taxon>
        <taxon>Cyanophyceae</taxon>
        <taxon>Coleofasciculales</taxon>
        <taxon>Coleofasciculaceae</taxon>
        <taxon>Moorena</taxon>
    </lineage>
</organism>
<accession>F4Y319</accession>
<dbReference type="eggNOG" id="COG3385">
    <property type="taxonomic scope" value="Bacteria"/>
</dbReference>
<sequence>MSQTDQKMILPELYLTHLSKYFSEAQLITLEILVWLLQIHKQIKIERLAAHFPLPIKSESRRRHLQRFLKLQFLSVSLIWLPIIKTIISNKYQKKERLYKRVG</sequence>
<name>F4Y319_9CYAN</name>
<dbReference type="HOGENOM" id="CLU_2260570_0_0_3"/>
<evidence type="ECO:0000313" key="1">
    <source>
        <dbReference type="EMBL" id="EGJ29013.1"/>
    </source>
</evidence>
<proteinExistence type="predicted"/>
<dbReference type="Proteomes" id="UP000003959">
    <property type="component" value="Unassembled WGS sequence"/>
</dbReference>
<dbReference type="RefSeq" id="WP_008191007.1">
    <property type="nucleotide sequence ID" value="NZ_GL890971.1"/>
</dbReference>
<keyword evidence="2" id="KW-1185">Reference proteome</keyword>
<gene>
    <name evidence="1" type="ORF">LYNGBM3L_70290</name>
</gene>